<dbReference type="EMBL" id="MU154637">
    <property type="protein sequence ID" value="KAF9490621.1"/>
    <property type="molecule type" value="Genomic_DNA"/>
</dbReference>
<comment type="caution">
    <text evidence="1">The sequence shown here is derived from an EMBL/GenBank/DDBJ whole genome shotgun (WGS) entry which is preliminary data.</text>
</comment>
<evidence type="ECO:0000313" key="1">
    <source>
        <dbReference type="EMBL" id="KAF9490621.1"/>
    </source>
</evidence>
<gene>
    <name evidence="1" type="ORF">BDN71DRAFT_1434562</name>
</gene>
<keyword evidence="2" id="KW-1185">Reference proteome</keyword>
<evidence type="ECO:0000313" key="2">
    <source>
        <dbReference type="Proteomes" id="UP000807025"/>
    </source>
</evidence>
<protein>
    <submittedName>
        <fullName evidence="1">Uncharacterized protein</fullName>
    </submittedName>
</protein>
<dbReference type="Proteomes" id="UP000807025">
    <property type="component" value="Unassembled WGS sequence"/>
</dbReference>
<organism evidence="1 2">
    <name type="scientific">Pleurotus eryngii</name>
    <name type="common">Boletus of the steppes</name>
    <dbReference type="NCBI Taxonomy" id="5323"/>
    <lineage>
        <taxon>Eukaryota</taxon>
        <taxon>Fungi</taxon>
        <taxon>Dikarya</taxon>
        <taxon>Basidiomycota</taxon>
        <taxon>Agaricomycotina</taxon>
        <taxon>Agaricomycetes</taxon>
        <taxon>Agaricomycetidae</taxon>
        <taxon>Agaricales</taxon>
        <taxon>Pleurotineae</taxon>
        <taxon>Pleurotaceae</taxon>
        <taxon>Pleurotus</taxon>
    </lineage>
</organism>
<dbReference type="AlphaFoldDB" id="A0A9P5ZRR2"/>
<accession>A0A9P5ZRR2</accession>
<dbReference type="OrthoDB" id="2755229at2759"/>
<proteinExistence type="predicted"/>
<sequence>MTATMIPFTTTALPRIAHKNSTALGNMREGLKKTLESMKDILVLIIPFGAGNRFTRENPRYPEQITAFLKSFKGAGMGQIIVVPPSCQLTPSTRARFAMLYAYVATNVPPELRDLIRQQMFTFQVDSKKHVFSAIAVPDDAPTSFVIANFTGGNILNDLDKMKGVLEAIINNLFEDTYITRETNKALAEKGVGSSVQERKIIALSMLSLTLIPQRDEQGESTPV</sequence>
<name>A0A9P5ZRR2_PLEER</name>
<reference evidence="1" key="1">
    <citation type="submission" date="2020-11" db="EMBL/GenBank/DDBJ databases">
        <authorList>
            <consortium name="DOE Joint Genome Institute"/>
            <person name="Ahrendt S."/>
            <person name="Riley R."/>
            <person name="Andreopoulos W."/>
            <person name="Labutti K."/>
            <person name="Pangilinan J."/>
            <person name="Ruiz-Duenas F.J."/>
            <person name="Barrasa J.M."/>
            <person name="Sanchez-Garcia M."/>
            <person name="Camarero S."/>
            <person name="Miyauchi S."/>
            <person name="Serrano A."/>
            <person name="Linde D."/>
            <person name="Babiker R."/>
            <person name="Drula E."/>
            <person name="Ayuso-Fernandez I."/>
            <person name="Pacheco R."/>
            <person name="Padilla G."/>
            <person name="Ferreira P."/>
            <person name="Barriuso J."/>
            <person name="Kellner H."/>
            <person name="Castanera R."/>
            <person name="Alfaro M."/>
            <person name="Ramirez L."/>
            <person name="Pisabarro A.G."/>
            <person name="Kuo A."/>
            <person name="Tritt A."/>
            <person name="Lipzen A."/>
            <person name="He G."/>
            <person name="Yan M."/>
            <person name="Ng V."/>
            <person name="Cullen D."/>
            <person name="Martin F."/>
            <person name="Rosso M.-N."/>
            <person name="Henrissat B."/>
            <person name="Hibbett D."/>
            <person name="Martinez A.T."/>
            <person name="Grigoriev I.V."/>
        </authorList>
    </citation>
    <scope>NUCLEOTIDE SEQUENCE</scope>
    <source>
        <strain evidence="1">ATCC 90797</strain>
    </source>
</reference>